<evidence type="ECO:0000313" key="3">
    <source>
        <dbReference type="Proteomes" id="UP001244341"/>
    </source>
</evidence>
<evidence type="ECO:0008006" key="4">
    <source>
        <dbReference type="Google" id="ProtNLM"/>
    </source>
</evidence>
<dbReference type="Proteomes" id="UP001244341">
    <property type="component" value="Chromosome 17b"/>
</dbReference>
<feature type="transmembrane region" description="Helical" evidence="1">
    <location>
        <begin position="51"/>
        <end position="69"/>
    </location>
</feature>
<name>A0ABY8US77_TETOB</name>
<sequence>MGFRDAQLERSYQSSRSSALRRHDQQVLKYAFCMNAVFNLIMLSARKGVGAALLYCATLLAHTAALRWLKPARYGAWRDVLMCCWRLSWHTSSILGLAVWAGPYNDSLSCFIKLVTFVSGVVALNWLHVFTVVSPVLLNLAVQVVCAGMYMWFYTPRHVCPLVLLHPSHVAHMQPLWRLLDKTAHHTAQMLLLPIDISNQLMDHPLEWVFHGPCLVVYTLLLYVGLWLLLREMVPLVADAV</sequence>
<proteinExistence type="predicted"/>
<keyword evidence="1" id="KW-0472">Membrane</keyword>
<feature type="transmembrane region" description="Helical" evidence="1">
    <location>
        <begin position="136"/>
        <end position="155"/>
    </location>
</feature>
<gene>
    <name evidence="2" type="ORF">OEZ85_013696</name>
</gene>
<evidence type="ECO:0000313" key="2">
    <source>
        <dbReference type="EMBL" id="WIA24090.1"/>
    </source>
</evidence>
<accession>A0ABY8US77</accession>
<reference evidence="2 3" key="1">
    <citation type="submission" date="2023-05" db="EMBL/GenBank/DDBJ databases">
        <title>A 100% complete, gapless, phased diploid assembly of the Scenedesmus obliquus UTEX 3031 genome.</title>
        <authorList>
            <person name="Biondi T.C."/>
            <person name="Hanschen E.R."/>
            <person name="Kwon T."/>
            <person name="Eng W."/>
            <person name="Kruse C.P.S."/>
            <person name="Koehler S.I."/>
            <person name="Kunde Y."/>
            <person name="Gleasner C.D."/>
            <person name="You Mak K.T."/>
            <person name="Polle J."/>
            <person name="Hovde B.T."/>
            <person name="Starkenburg S.R."/>
        </authorList>
    </citation>
    <scope>NUCLEOTIDE SEQUENCE [LARGE SCALE GENOMIC DNA]</scope>
    <source>
        <strain evidence="2 3">DOE0152z</strain>
    </source>
</reference>
<feature type="transmembrane region" description="Helical" evidence="1">
    <location>
        <begin position="208"/>
        <end position="230"/>
    </location>
</feature>
<keyword evidence="3" id="KW-1185">Reference proteome</keyword>
<dbReference type="EMBL" id="CP126224">
    <property type="protein sequence ID" value="WIA24090.1"/>
    <property type="molecule type" value="Genomic_DNA"/>
</dbReference>
<keyword evidence="1" id="KW-1133">Transmembrane helix</keyword>
<keyword evidence="1" id="KW-0812">Transmembrane</keyword>
<protein>
    <recommendedName>
        <fullName evidence="4">Glycerophosphocholine acyltransferase 1</fullName>
    </recommendedName>
</protein>
<feature type="transmembrane region" description="Helical" evidence="1">
    <location>
        <begin position="108"/>
        <end position="129"/>
    </location>
</feature>
<organism evidence="2 3">
    <name type="scientific">Tetradesmus obliquus</name>
    <name type="common">Green alga</name>
    <name type="synonym">Acutodesmus obliquus</name>
    <dbReference type="NCBI Taxonomy" id="3088"/>
    <lineage>
        <taxon>Eukaryota</taxon>
        <taxon>Viridiplantae</taxon>
        <taxon>Chlorophyta</taxon>
        <taxon>core chlorophytes</taxon>
        <taxon>Chlorophyceae</taxon>
        <taxon>CS clade</taxon>
        <taxon>Sphaeropleales</taxon>
        <taxon>Scenedesmaceae</taxon>
        <taxon>Tetradesmus</taxon>
    </lineage>
</organism>
<evidence type="ECO:0000256" key="1">
    <source>
        <dbReference type="SAM" id="Phobius"/>
    </source>
</evidence>